<dbReference type="PANTHER" id="PTHR31061:SF24">
    <property type="entry name" value="LD22376P"/>
    <property type="match status" value="1"/>
</dbReference>
<proteinExistence type="predicted"/>
<dbReference type="EC" id="2.3.1.78" evidence="3"/>
<dbReference type="GO" id="GO:0015019">
    <property type="term" value="F:heparan-alpha-glucosaminide N-acetyltransferase activity"/>
    <property type="evidence" value="ECO:0007669"/>
    <property type="project" value="UniProtKB-EC"/>
</dbReference>
<dbReference type="EMBL" id="LNYB01000006">
    <property type="protein sequence ID" value="KTD04666.1"/>
    <property type="molecule type" value="Genomic_DNA"/>
</dbReference>
<dbReference type="Proteomes" id="UP000251942">
    <property type="component" value="Unassembled WGS sequence"/>
</dbReference>
<gene>
    <name evidence="3" type="ORF">Lfee_0124</name>
    <name evidence="4" type="ORF">NCTC12022_00324</name>
</gene>
<dbReference type="InterPro" id="IPR012429">
    <property type="entry name" value="HGSNAT_cat"/>
</dbReference>
<evidence type="ECO:0000313" key="3">
    <source>
        <dbReference type="EMBL" id="KTD04666.1"/>
    </source>
</evidence>
<keyword evidence="1" id="KW-0472">Membrane</keyword>
<keyword evidence="3" id="KW-0808">Transferase</keyword>
<feature type="transmembrane region" description="Helical" evidence="1">
    <location>
        <begin position="261"/>
        <end position="280"/>
    </location>
</feature>
<keyword evidence="5" id="KW-1185">Reference proteome</keyword>
<dbReference type="STRING" id="453.Lfee_0124"/>
<dbReference type="RefSeq" id="WP_058443345.1">
    <property type="nucleotide sequence ID" value="NZ_CAAAHT010000031.1"/>
</dbReference>
<feature type="transmembrane region" description="Helical" evidence="1">
    <location>
        <begin position="114"/>
        <end position="135"/>
    </location>
</feature>
<evidence type="ECO:0000313" key="5">
    <source>
        <dbReference type="Proteomes" id="UP000054698"/>
    </source>
</evidence>
<feature type="transmembrane region" description="Helical" evidence="1">
    <location>
        <begin position="49"/>
        <end position="70"/>
    </location>
</feature>
<evidence type="ECO:0000256" key="1">
    <source>
        <dbReference type="SAM" id="Phobius"/>
    </source>
</evidence>
<dbReference type="Proteomes" id="UP000054698">
    <property type="component" value="Unassembled WGS sequence"/>
</dbReference>
<dbReference type="Pfam" id="PF07786">
    <property type="entry name" value="HGSNAT_cat"/>
    <property type="match status" value="1"/>
</dbReference>
<feature type="transmembrane region" description="Helical" evidence="1">
    <location>
        <begin position="91"/>
        <end position="108"/>
    </location>
</feature>
<dbReference type="AlphaFoldDB" id="A0A0W0UA35"/>
<sequence length="373" mass="42084">MIKQEKKFPRLLSLDVFRGITIALMIVVNCPGNDSTYNWLEHSAWDGCTLADLVFPFFVFIVGVASVFSLSKSRAQGASLQQLLPKIIKRTILIFLIGLFLNAFPYHFDFATIRVFGVLQRIAICYFLSAFLFLTTQPRTQLIITLILLLGYWLFMAFWPVPGYGANNLTPQANLAAYVDRLLFSSAHLYGKVYDPEGLFSTVPAIATVLLGNLTGIGLLTTASQHKKLVGMSIAGISALLIGWLWGLWFPVNKALWTSSYVLWTGGLALLVLAFCYWTIDIKGWKRWCKPLEIFGVNAMAAYILHIFFLKIQLMITLANRDGSPGNLRSFISEHLFSWASPADASLLYALSYTFFWLVILTILYRKKIYIRI</sequence>
<evidence type="ECO:0000313" key="4">
    <source>
        <dbReference type="EMBL" id="SPX59501.1"/>
    </source>
</evidence>
<feature type="transmembrane region" description="Helical" evidence="1">
    <location>
        <begin position="229"/>
        <end position="249"/>
    </location>
</feature>
<keyword evidence="3" id="KW-0012">Acyltransferase</keyword>
<feature type="transmembrane region" description="Helical" evidence="1">
    <location>
        <begin position="199"/>
        <end position="222"/>
    </location>
</feature>
<dbReference type="EMBL" id="UASS01000001">
    <property type="protein sequence ID" value="SPX59501.1"/>
    <property type="molecule type" value="Genomic_DNA"/>
</dbReference>
<protein>
    <submittedName>
        <fullName evidence="3 4">Heparan-alpha-glucosaminide N-acetyltransferase</fullName>
        <ecNumber evidence="3">2.3.1.78</ecNumber>
    </submittedName>
</protein>
<feature type="transmembrane region" description="Helical" evidence="1">
    <location>
        <begin position="12"/>
        <end position="29"/>
    </location>
</feature>
<feature type="domain" description="Heparan-alpha-glucosaminide N-acetyltransferase catalytic" evidence="2">
    <location>
        <begin position="10"/>
        <end position="157"/>
    </location>
</feature>
<dbReference type="OrthoDB" id="9788724at2"/>
<name>A0A0W0UA35_9GAMM</name>
<feature type="transmembrane region" description="Helical" evidence="1">
    <location>
        <begin position="292"/>
        <end position="316"/>
    </location>
</feature>
<evidence type="ECO:0000259" key="2">
    <source>
        <dbReference type="Pfam" id="PF07786"/>
    </source>
</evidence>
<dbReference type="PATRIC" id="fig|453.4.peg.140"/>
<accession>A0A0W0UA35</accession>
<reference evidence="4 6" key="2">
    <citation type="submission" date="2018-06" db="EMBL/GenBank/DDBJ databases">
        <authorList>
            <consortium name="Pathogen Informatics"/>
            <person name="Doyle S."/>
        </authorList>
    </citation>
    <scope>NUCLEOTIDE SEQUENCE [LARGE SCALE GENOMIC DNA]</scope>
    <source>
        <strain evidence="4 6">NCTC12022</strain>
    </source>
</reference>
<evidence type="ECO:0000313" key="6">
    <source>
        <dbReference type="Proteomes" id="UP000251942"/>
    </source>
</evidence>
<feature type="transmembrane region" description="Helical" evidence="1">
    <location>
        <begin position="346"/>
        <end position="365"/>
    </location>
</feature>
<reference evidence="3 5" key="1">
    <citation type="submission" date="2015-11" db="EMBL/GenBank/DDBJ databases">
        <title>Genomic analysis of 38 Legionella species identifies large and diverse effector repertoires.</title>
        <authorList>
            <person name="Burstein D."/>
            <person name="Amaro F."/>
            <person name="Zusman T."/>
            <person name="Lifshitz Z."/>
            <person name="Cohen O."/>
            <person name="Gilbert J.A."/>
            <person name="Pupko T."/>
            <person name="Shuman H.A."/>
            <person name="Segal G."/>
        </authorList>
    </citation>
    <scope>NUCLEOTIDE SEQUENCE [LARGE SCALE GENOMIC DNA]</scope>
    <source>
        <strain evidence="3 5">WO-44C</strain>
    </source>
</reference>
<organism evidence="3 5">
    <name type="scientific">Legionella feeleii</name>
    <dbReference type="NCBI Taxonomy" id="453"/>
    <lineage>
        <taxon>Bacteria</taxon>
        <taxon>Pseudomonadati</taxon>
        <taxon>Pseudomonadota</taxon>
        <taxon>Gammaproteobacteria</taxon>
        <taxon>Legionellales</taxon>
        <taxon>Legionellaceae</taxon>
        <taxon>Legionella</taxon>
    </lineage>
</organism>
<keyword evidence="1" id="KW-0812">Transmembrane</keyword>
<dbReference type="PANTHER" id="PTHR31061">
    <property type="entry name" value="LD22376P"/>
    <property type="match status" value="1"/>
</dbReference>
<keyword evidence="1" id="KW-1133">Transmembrane helix</keyword>
<feature type="transmembrane region" description="Helical" evidence="1">
    <location>
        <begin position="142"/>
        <end position="161"/>
    </location>
</feature>